<keyword evidence="4" id="KW-0067">ATP-binding</keyword>
<dbReference type="Gene3D" id="3.30.450.20">
    <property type="entry name" value="PAS domain"/>
    <property type="match status" value="10"/>
</dbReference>
<dbReference type="SUPFAM" id="SSF55785">
    <property type="entry name" value="PYP-like sensor domain (PAS domain)"/>
    <property type="match status" value="10"/>
</dbReference>
<dbReference type="FunFam" id="3.30.450.20:FF:000060">
    <property type="entry name" value="Sensor protein FixL"/>
    <property type="match status" value="3"/>
</dbReference>
<dbReference type="InterPro" id="IPR035965">
    <property type="entry name" value="PAS-like_dom_sf"/>
</dbReference>
<dbReference type="PANTHER" id="PTHR31600:SF2">
    <property type="entry name" value="GAMETE ENRICHED GENE 10 PROTEIN-RELATED"/>
    <property type="match status" value="1"/>
</dbReference>
<feature type="domain" description="PAS" evidence="5">
    <location>
        <begin position="989"/>
        <end position="1042"/>
    </location>
</feature>
<keyword evidence="7" id="KW-1185">Reference proteome</keyword>
<dbReference type="NCBIfam" id="TIGR00229">
    <property type="entry name" value="sensory_box"/>
    <property type="match status" value="10"/>
</dbReference>
<evidence type="ECO:0000256" key="2">
    <source>
        <dbReference type="ARBA" id="ARBA00022741"/>
    </source>
</evidence>
<feature type="domain" description="PAS" evidence="5">
    <location>
        <begin position="1"/>
        <end position="58"/>
    </location>
</feature>
<keyword evidence="3" id="KW-0418">Kinase</keyword>
<proteinExistence type="predicted"/>
<gene>
    <name evidence="6" type="ORF">BSAL_77795</name>
</gene>
<name>A0A0S4IWV5_BODSA</name>
<evidence type="ECO:0000256" key="4">
    <source>
        <dbReference type="ARBA" id="ARBA00022840"/>
    </source>
</evidence>
<accession>A0A0S4IWV5</accession>
<dbReference type="Pfam" id="PF13426">
    <property type="entry name" value="PAS_9"/>
    <property type="match status" value="3"/>
</dbReference>
<dbReference type="InterPro" id="IPR000014">
    <property type="entry name" value="PAS"/>
</dbReference>
<dbReference type="SMART" id="SM00086">
    <property type="entry name" value="PAC"/>
    <property type="match status" value="5"/>
</dbReference>
<evidence type="ECO:0000256" key="3">
    <source>
        <dbReference type="ARBA" id="ARBA00022777"/>
    </source>
</evidence>
<evidence type="ECO:0000259" key="5">
    <source>
        <dbReference type="PROSITE" id="PS50112"/>
    </source>
</evidence>
<feature type="domain" description="PAS" evidence="5">
    <location>
        <begin position="495"/>
        <end position="557"/>
    </location>
</feature>
<organism evidence="6 7">
    <name type="scientific">Bodo saltans</name>
    <name type="common">Flagellated protozoan</name>
    <dbReference type="NCBI Taxonomy" id="75058"/>
    <lineage>
        <taxon>Eukaryota</taxon>
        <taxon>Discoba</taxon>
        <taxon>Euglenozoa</taxon>
        <taxon>Kinetoplastea</taxon>
        <taxon>Metakinetoplastina</taxon>
        <taxon>Eubodonida</taxon>
        <taxon>Bodonidae</taxon>
        <taxon>Bodo</taxon>
    </lineage>
</organism>
<dbReference type="GO" id="GO:0016301">
    <property type="term" value="F:kinase activity"/>
    <property type="evidence" value="ECO:0007669"/>
    <property type="project" value="UniProtKB-KW"/>
</dbReference>
<dbReference type="PROSITE" id="PS50112">
    <property type="entry name" value="PAS"/>
    <property type="match status" value="9"/>
</dbReference>
<feature type="domain" description="PAS" evidence="5">
    <location>
        <begin position="1115"/>
        <end position="1185"/>
    </location>
</feature>
<dbReference type="SMART" id="SM00091">
    <property type="entry name" value="PAS"/>
    <property type="match status" value="9"/>
</dbReference>
<feature type="domain" description="PAS" evidence="5">
    <location>
        <begin position="133"/>
        <end position="181"/>
    </location>
</feature>
<dbReference type="Proteomes" id="UP000051952">
    <property type="component" value="Unassembled WGS sequence"/>
</dbReference>
<keyword evidence="2" id="KW-0547">Nucleotide-binding</keyword>
<feature type="domain" description="PAS" evidence="5">
    <location>
        <begin position="236"/>
        <end position="306"/>
    </location>
</feature>
<dbReference type="OMA" id="GNINEWN"/>
<reference evidence="7" key="1">
    <citation type="submission" date="2015-09" db="EMBL/GenBank/DDBJ databases">
        <authorList>
            <consortium name="Pathogen Informatics"/>
        </authorList>
    </citation>
    <scope>NUCLEOTIDE SEQUENCE [LARGE SCALE GENOMIC DNA]</scope>
    <source>
        <strain evidence="7">Lake Konstanz</strain>
    </source>
</reference>
<keyword evidence="1" id="KW-0808">Transferase</keyword>
<dbReference type="PANTHER" id="PTHR31600">
    <property type="entry name" value="TINY MACROCYSTS PROTEIN B-RELATED"/>
    <property type="match status" value="1"/>
</dbReference>
<dbReference type="GO" id="GO:0006355">
    <property type="term" value="P:regulation of DNA-templated transcription"/>
    <property type="evidence" value="ECO:0007669"/>
    <property type="project" value="InterPro"/>
</dbReference>
<protein>
    <submittedName>
        <fullName evidence="6">Methyl-accepting chemotaxis protein, putative</fullName>
    </submittedName>
</protein>
<dbReference type="GO" id="GO:0005524">
    <property type="term" value="F:ATP binding"/>
    <property type="evidence" value="ECO:0007669"/>
    <property type="project" value="UniProtKB-KW"/>
</dbReference>
<dbReference type="InterPro" id="IPR001610">
    <property type="entry name" value="PAC"/>
</dbReference>
<feature type="domain" description="PAS" evidence="5">
    <location>
        <begin position="753"/>
        <end position="809"/>
    </location>
</feature>
<dbReference type="AlphaFoldDB" id="A0A0S4IWV5"/>
<feature type="domain" description="PAS" evidence="5">
    <location>
        <begin position="613"/>
        <end position="684"/>
    </location>
</feature>
<evidence type="ECO:0000256" key="1">
    <source>
        <dbReference type="ARBA" id="ARBA00022679"/>
    </source>
</evidence>
<dbReference type="EMBL" id="CYKH01000754">
    <property type="protein sequence ID" value="CUG33156.1"/>
    <property type="molecule type" value="Genomic_DNA"/>
</dbReference>
<dbReference type="InterPro" id="IPR052994">
    <property type="entry name" value="Tiny_macrocysts_regulators"/>
</dbReference>
<sequence>MGTVQQFNPASEKQLGYRADQVIHQNVKMLMPDVVAEQHDQFLLRYRETGIKNILDNKRRAHAKKADGRSIAVEIFVKEVVVEDLLSDTGVKRLFVGYLRDITEEFQMMKANILNDAITNLCTIPMISITRIGSILTFSLAAEKQFGYKFEEVQGKNIKMLMPQRIATNHDGYLRKYLETGEKHVIDTTRLAVALTASGEEFPAEIAVKEIRKSGLDTIYVGYVRNVKTEIEVDDTRLMVDTIVNVSPIPIIVINMKGTVLKFSSEANRVFGWKAEEIIGKNIKMLMPQEIARNHDNHLKNYIKTGVKTIIDGIRTLQAVRKDGLHLSMEIMVRELNKDNSDRENSLFVGYLRDMSQEYILRQSNELKDVILNESSIPMIQIDTKGRIMFVNPALLAEFQYEEHLDHLENVKILTPPEIARNHDGFLSTYLKTGVKHVLDSIREVTGYRKDGSRFPINISVRELDSDGQPTYFGYIRNMTQSMQIRDQKALGDVIIDLSMIPLIIMDEIGTVMAFNRAASEAFRYDQEEVVGKNIKMLQTADVAAIHDQYLANYKKHRVKSVIDTTRRVMGRKKNGYAFPLEITVKELRDNDSMTSTYVGYLRNITDEYRLNLANEIADAVSAMSPTPLIAMTTRGIVTKFSRAAEEEFGYTAEEVIGQNIKMLQPESVAVVHDEYLDRYLKTGVKRVVDQTRIVTAKKRDGTEFPASITVREIIMEGVERTFVGFLRNLTNEIQDESSGRVNFKIMGMMMTPLVVIDEIGTIEEANQSLLETFGYESEELLGSNVSSLMPEEIAEKHDGYLSRYLQTGIQVVLKEKRIVTAKHHDGSRFPIEVNVKELFSKELNRRTYFGFLRDLRQDLELKVAFMLNDAVTDMITIPIIAIDQVGTILKFSKAAGQVFGYDPSEVLGRNINSLMPEPFAGEHDGYLSRYQVTRIKNVVDSIRRIPAKKKDGTLFKASLRVREFSKEGGSSTFVGFLKDMTEMDAQEQENKISTVVSAMSQLAVIIADKRGFIQSVNDAAALLFNYRTEELIGQNLKLLMPRQYAMHHDNYLEAYHRTKVKHVVDTTRRVQGVKKGDVVFEIEIGVRELELDGIGTRYLGFVRDITDEVALDEASKVSNAIISLSPVPIIVIDVVGTIMKYSELAGALFGYSYDEVVGRNIKLLMPDEIAIEHDMYLSRYVETGVKRVIDSIRVAKAKRKDGTLLEVEISVKNVKSTDGQLYFVGYVKPLGDIFSVYEAIKAGKAF</sequence>
<dbReference type="OrthoDB" id="60033at2759"/>
<dbReference type="InterPro" id="IPR013767">
    <property type="entry name" value="PAS_fold"/>
</dbReference>
<dbReference type="Pfam" id="PF00989">
    <property type="entry name" value="PAS"/>
    <property type="match status" value="7"/>
</dbReference>
<evidence type="ECO:0000313" key="6">
    <source>
        <dbReference type="EMBL" id="CUG33156.1"/>
    </source>
</evidence>
<dbReference type="VEuPathDB" id="TriTrypDB:BSAL_77795"/>
<feature type="domain" description="PAS" evidence="5">
    <location>
        <begin position="879"/>
        <end position="918"/>
    </location>
</feature>
<evidence type="ECO:0000313" key="7">
    <source>
        <dbReference type="Proteomes" id="UP000051952"/>
    </source>
</evidence>
<dbReference type="CDD" id="cd00130">
    <property type="entry name" value="PAS"/>
    <property type="match status" value="10"/>
</dbReference>